<dbReference type="InterPro" id="IPR050361">
    <property type="entry name" value="MPP/UQCRC_Complex"/>
</dbReference>
<keyword evidence="2" id="KW-0732">Signal</keyword>
<dbReference type="InterPro" id="IPR011249">
    <property type="entry name" value="Metalloenz_LuxS/M16"/>
</dbReference>
<dbReference type="EMBL" id="PXYI01000002">
    <property type="protein sequence ID" value="PSJ41778.1"/>
    <property type="molecule type" value="Genomic_DNA"/>
</dbReference>
<dbReference type="GO" id="GO:0046872">
    <property type="term" value="F:metal ion binding"/>
    <property type="evidence" value="ECO:0007669"/>
    <property type="project" value="InterPro"/>
</dbReference>
<dbReference type="SUPFAM" id="SSF63411">
    <property type="entry name" value="LuxS/MPP-like metallohydrolase"/>
    <property type="match status" value="4"/>
</dbReference>
<feature type="compositionally biased region" description="Low complexity" evidence="1">
    <location>
        <begin position="31"/>
        <end position="42"/>
    </location>
</feature>
<evidence type="ECO:0000256" key="1">
    <source>
        <dbReference type="SAM" id="MobiDB-lite"/>
    </source>
</evidence>
<evidence type="ECO:0000259" key="4">
    <source>
        <dbReference type="Pfam" id="PF05193"/>
    </source>
</evidence>
<feature type="domain" description="Peptidase M16 C-terminal" evidence="4">
    <location>
        <begin position="719"/>
        <end position="898"/>
    </location>
</feature>
<proteinExistence type="predicted"/>
<gene>
    <name evidence="5" type="ORF">C7I55_05710</name>
</gene>
<dbReference type="Pfam" id="PF05193">
    <property type="entry name" value="Peptidase_M16_C"/>
    <property type="match status" value="2"/>
</dbReference>
<sequence>MRRIVLSLALLTVMALPACTTASGGGEPQTASAASPEAASAEPAKAAPAPIASLVRQVEIPYEQFTLDNGLRVIVHEDRKAPVVAVSVWYNVGSKDEPAGKTGFAHLFEHLMFNGSENSPGDYFEPLAEIGATDYNGTTWFDRTNYFETVPRPALDRILFLESDRMGHLLGAVTQEKLTNQIGVVQNEKRQGDNEPFGLVEYAQLEALFPKGHPYNHSTIGSMADLDKASLADVKAWFRERYGPNNSVLVIAGDVSAAEARPLVEKYFGDIPRGPVNRPAEADVPTLPAPKTQLMHDRVANTRLYRNWAVPGLLSPDMVTLDVAAGVLGGLASSRLDNELVRKDQSAVRVSASLQPFHRISMFEITVDVKPGVDADGVARRLDQILADYIANGPTEDEVQRFVTNDVAGRIRGLESVGGFGGKAVALAEGALYANDPEYYRKQLLAYARTTPAEVKAAMQKWLTRPVYALRVDPGEREAYEEAAGSRGTAASQRPRYYWQPQPGEKPMAPLPFVADDAAGAGGGAAAAQPAKAPARPLPPLGTIENLDFPDVERARLSNGIPIVYARRQAVPVVRIAVEFDAGVAADPANALGTQVLTLRLLEEGTTSRNSIQIAEEQERLGADVSPSASLDRTAIQLTALTPNLGPSLDLLSDVIRNPAFDPGEVDRIRAQQLAQISQELTQPSGLASRTLPVALYGPGSPYGRSPSGNGDPAVVARLTRDDLIRFHQTWIRPDNATIFVVGDLPLAEIVPQLEARFGNWTAPAVPKGSKDFAAAPAAPKPRIILVDRPQSPQSLIAAGYVLPVRGTDDPFLLRAANEVLGGDFLSRINMDLRETKGWSYGSGSAVSLREHQVPFVINAPVQADKTGPAVKAIMDDIGAFTTRQGVTATELQRVINGNTRELAGQFETSDDVLGALRSNALYRRPDNYWETIAERYRGLTAAQLDQAARQMIDPKKLVWVVVGDATKVGPQLNGLGLPVEVVKPAAAPTSAATPAAQ</sequence>
<evidence type="ECO:0000313" key="6">
    <source>
        <dbReference type="Proteomes" id="UP000241167"/>
    </source>
</evidence>
<keyword evidence="6" id="KW-1185">Reference proteome</keyword>
<dbReference type="PANTHER" id="PTHR11851">
    <property type="entry name" value="METALLOPROTEASE"/>
    <property type="match status" value="1"/>
</dbReference>
<dbReference type="Pfam" id="PF00675">
    <property type="entry name" value="Peptidase_M16"/>
    <property type="match status" value="2"/>
</dbReference>
<dbReference type="PANTHER" id="PTHR11851:SF224">
    <property type="entry name" value="PROCESSING PROTEASE"/>
    <property type="match status" value="1"/>
</dbReference>
<feature type="domain" description="Peptidase M16 N-terminal" evidence="3">
    <location>
        <begin position="72"/>
        <end position="197"/>
    </location>
</feature>
<evidence type="ECO:0000313" key="5">
    <source>
        <dbReference type="EMBL" id="PSJ41778.1"/>
    </source>
</evidence>
<accession>A0A2P7QUY2</accession>
<name>A0A2P7QUY2_9SPHN</name>
<dbReference type="InterPro" id="IPR007863">
    <property type="entry name" value="Peptidase_M16_C"/>
</dbReference>
<feature type="domain" description="Peptidase M16 C-terminal" evidence="4">
    <location>
        <begin position="229"/>
        <end position="401"/>
    </location>
</feature>
<dbReference type="Gene3D" id="3.30.830.10">
    <property type="entry name" value="Metalloenzyme, LuxS/M16 peptidase-like"/>
    <property type="match status" value="4"/>
</dbReference>
<feature type="domain" description="Peptidase M16 N-terminal" evidence="3">
    <location>
        <begin position="566"/>
        <end position="680"/>
    </location>
</feature>
<dbReference type="Proteomes" id="UP000241167">
    <property type="component" value="Unassembled WGS sequence"/>
</dbReference>
<reference evidence="5 6" key="1">
    <citation type="submission" date="2018-03" db="EMBL/GenBank/DDBJ databases">
        <title>The draft genome of Sphingosinicella sp. GL-C-18.</title>
        <authorList>
            <person name="Liu L."/>
            <person name="Li L."/>
            <person name="Liang L."/>
            <person name="Zhang X."/>
            <person name="Wang T."/>
        </authorList>
    </citation>
    <scope>NUCLEOTIDE SEQUENCE [LARGE SCALE GENOMIC DNA]</scope>
    <source>
        <strain evidence="5 6">GL-C-18</strain>
    </source>
</reference>
<dbReference type="OrthoDB" id="9811314at2"/>
<organism evidence="5 6">
    <name type="scientific">Allosphingosinicella deserti</name>
    <dbReference type="NCBI Taxonomy" id="2116704"/>
    <lineage>
        <taxon>Bacteria</taxon>
        <taxon>Pseudomonadati</taxon>
        <taxon>Pseudomonadota</taxon>
        <taxon>Alphaproteobacteria</taxon>
        <taxon>Sphingomonadales</taxon>
        <taxon>Sphingomonadaceae</taxon>
        <taxon>Allosphingosinicella</taxon>
    </lineage>
</organism>
<evidence type="ECO:0000259" key="3">
    <source>
        <dbReference type="Pfam" id="PF00675"/>
    </source>
</evidence>
<feature type="compositionally biased region" description="Low complexity" evidence="1">
    <location>
        <begin position="526"/>
        <end position="535"/>
    </location>
</feature>
<feature type="region of interest" description="Disordered" evidence="1">
    <location>
        <begin position="22"/>
        <end position="42"/>
    </location>
</feature>
<feature type="signal peptide" evidence="2">
    <location>
        <begin position="1"/>
        <end position="22"/>
    </location>
</feature>
<protein>
    <submittedName>
        <fullName evidence="5">Peptidase M16</fullName>
    </submittedName>
</protein>
<feature type="region of interest" description="Disordered" evidence="1">
    <location>
        <begin position="520"/>
        <end position="539"/>
    </location>
</feature>
<dbReference type="AlphaFoldDB" id="A0A2P7QUY2"/>
<dbReference type="InterPro" id="IPR011765">
    <property type="entry name" value="Pept_M16_N"/>
</dbReference>
<evidence type="ECO:0000256" key="2">
    <source>
        <dbReference type="SAM" id="SignalP"/>
    </source>
</evidence>
<comment type="caution">
    <text evidence="5">The sequence shown here is derived from an EMBL/GenBank/DDBJ whole genome shotgun (WGS) entry which is preliminary data.</text>
</comment>
<feature type="chain" id="PRO_5015107288" evidence="2">
    <location>
        <begin position="23"/>
        <end position="998"/>
    </location>
</feature>